<accession>A0ABY5ASU3</accession>
<keyword evidence="13" id="KW-1185">Reference proteome</keyword>
<gene>
    <name evidence="12" type="primary">pstC</name>
    <name evidence="12" type="ORF">NEA10_06115</name>
</gene>
<evidence type="ECO:0000256" key="6">
    <source>
        <dbReference type="ARBA" id="ARBA00022692"/>
    </source>
</evidence>
<protein>
    <recommendedName>
        <fullName evidence="10">Phosphate transport system permease protein</fullName>
    </recommendedName>
</protein>
<feature type="transmembrane region" description="Helical" evidence="9">
    <location>
        <begin position="224"/>
        <end position="245"/>
    </location>
</feature>
<dbReference type="PANTHER" id="PTHR30425">
    <property type="entry name" value="PHOSPHATE TRANSPORT SYSTEM PERMEASE PROTEIN PST"/>
    <property type="match status" value="1"/>
</dbReference>
<evidence type="ECO:0000256" key="1">
    <source>
        <dbReference type="ARBA" id="ARBA00004651"/>
    </source>
</evidence>
<feature type="transmembrane region" description="Helical" evidence="9">
    <location>
        <begin position="294"/>
        <end position="317"/>
    </location>
</feature>
<comment type="function">
    <text evidence="10">Part of the binding-protein-dependent transport system for phosphate; probably responsible for the translocation of the substrate across the membrane.</text>
</comment>
<feature type="transmembrane region" description="Helical" evidence="9">
    <location>
        <begin position="88"/>
        <end position="114"/>
    </location>
</feature>
<keyword evidence="3 9" id="KW-0813">Transport</keyword>
<name>A0ABY5ASU3_9CYAN</name>
<evidence type="ECO:0000313" key="13">
    <source>
        <dbReference type="Proteomes" id="UP001056708"/>
    </source>
</evidence>
<keyword evidence="7 9" id="KW-1133">Transmembrane helix</keyword>
<dbReference type="EMBL" id="CP098611">
    <property type="protein sequence ID" value="USR92295.1"/>
    <property type="molecule type" value="Genomic_DNA"/>
</dbReference>
<organism evidence="12 13">
    <name type="scientific">Phormidium yuhuli AB48</name>
    <dbReference type="NCBI Taxonomy" id="2940671"/>
    <lineage>
        <taxon>Bacteria</taxon>
        <taxon>Bacillati</taxon>
        <taxon>Cyanobacteriota</taxon>
        <taxon>Cyanophyceae</taxon>
        <taxon>Oscillatoriophycideae</taxon>
        <taxon>Oscillatoriales</taxon>
        <taxon>Oscillatoriaceae</taxon>
        <taxon>Phormidium</taxon>
        <taxon>Phormidium yuhuli</taxon>
    </lineage>
</organism>
<keyword evidence="8 9" id="KW-0472">Membrane</keyword>
<feature type="transmembrane region" description="Helical" evidence="9">
    <location>
        <begin position="30"/>
        <end position="52"/>
    </location>
</feature>
<feature type="transmembrane region" description="Helical" evidence="9">
    <location>
        <begin position="180"/>
        <end position="203"/>
    </location>
</feature>
<dbReference type="SUPFAM" id="SSF161098">
    <property type="entry name" value="MetI-like"/>
    <property type="match status" value="1"/>
</dbReference>
<evidence type="ECO:0000256" key="4">
    <source>
        <dbReference type="ARBA" id="ARBA00022475"/>
    </source>
</evidence>
<dbReference type="Pfam" id="PF00528">
    <property type="entry name" value="BPD_transp_1"/>
    <property type="match status" value="1"/>
</dbReference>
<dbReference type="NCBIfam" id="TIGR02138">
    <property type="entry name" value="phosphate_pstC"/>
    <property type="match status" value="1"/>
</dbReference>
<evidence type="ECO:0000256" key="8">
    <source>
        <dbReference type="ARBA" id="ARBA00023136"/>
    </source>
</evidence>
<sequence length="325" mass="34684">MTSGTDREFASSGKSLDIYKRASTARVLDLGFWGLTLSLAIGGAAVLVWIILQTAIAGWPAMQLFGLRFLVTSSWNPVTNTYGVLPQIYGTLVTTIIALIVAVPVGIGTAVFLTEDFVPKFIRTPIAFAIELIVAIPSVVLGIWGIFVLIPALRPFFRFLNSSLGWLPFLGGGAPRGNNLLLVGLVLALMITPVIASLTRSTFEVLPSELRQGSLALGATRWETILRVMIPAGLSGIISSIMLAMGRAMGETMVAAMLVGNANRINASILQPGSTITALIASQFGEAGRTQVAALMYAGVVLMILSLVVNIIAELIIRRYQNIER</sequence>
<dbReference type="InterPro" id="IPR011864">
    <property type="entry name" value="Phosphate_PstC"/>
</dbReference>
<dbReference type="RefSeq" id="WP_252664399.1">
    <property type="nucleotide sequence ID" value="NZ_CP098611.1"/>
</dbReference>
<evidence type="ECO:0000256" key="9">
    <source>
        <dbReference type="RuleBase" id="RU363032"/>
    </source>
</evidence>
<keyword evidence="5 10" id="KW-0592">Phosphate transport</keyword>
<reference evidence="12" key="1">
    <citation type="submission" date="2022-06" db="EMBL/GenBank/DDBJ databases">
        <title>Genome sequence of Phormidium yuhuli AB48 isolated from an industrial photobioreactor environment.</title>
        <authorList>
            <person name="Qiu Y."/>
            <person name="Noonan A.J.C."/>
            <person name="Dofher K."/>
            <person name="Koch M."/>
            <person name="Kieft B."/>
            <person name="Lin X."/>
            <person name="Ziels R.M."/>
            <person name="Hallam S.J."/>
        </authorList>
    </citation>
    <scope>NUCLEOTIDE SEQUENCE</scope>
    <source>
        <strain evidence="12">AB48</strain>
    </source>
</reference>
<dbReference type="InterPro" id="IPR000515">
    <property type="entry name" value="MetI-like"/>
</dbReference>
<evidence type="ECO:0000256" key="3">
    <source>
        <dbReference type="ARBA" id="ARBA00022448"/>
    </source>
</evidence>
<dbReference type="Proteomes" id="UP001056708">
    <property type="component" value="Chromosome"/>
</dbReference>
<evidence type="ECO:0000313" key="12">
    <source>
        <dbReference type="EMBL" id="USR92295.1"/>
    </source>
</evidence>
<keyword evidence="6 9" id="KW-0812">Transmembrane</keyword>
<evidence type="ECO:0000256" key="10">
    <source>
        <dbReference type="RuleBase" id="RU363054"/>
    </source>
</evidence>
<dbReference type="InterPro" id="IPR051124">
    <property type="entry name" value="Phosphate_Transport_Permease"/>
</dbReference>
<dbReference type="CDD" id="cd06261">
    <property type="entry name" value="TM_PBP2"/>
    <property type="match status" value="1"/>
</dbReference>
<dbReference type="InterPro" id="IPR035906">
    <property type="entry name" value="MetI-like_sf"/>
</dbReference>
<dbReference type="PROSITE" id="PS50928">
    <property type="entry name" value="ABC_TM1"/>
    <property type="match status" value="1"/>
</dbReference>
<proteinExistence type="inferred from homology"/>
<keyword evidence="4 10" id="KW-1003">Cell membrane</keyword>
<evidence type="ECO:0000259" key="11">
    <source>
        <dbReference type="PROSITE" id="PS50928"/>
    </source>
</evidence>
<evidence type="ECO:0000256" key="5">
    <source>
        <dbReference type="ARBA" id="ARBA00022592"/>
    </source>
</evidence>
<comment type="similarity">
    <text evidence="2 10">Belongs to the binding-protein-dependent transport system permease family. CysTW subfamily.</text>
</comment>
<feature type="domain" description="ABC transmembrane type-1" evidence="11">
    <location>
        <begin position="88"/>
        <end position="313"/>
    </location>
</feature>
<dbReference type="PANTHER" id="PTHR30425:SF1">
    <property type="entry name" value="PHOSPHATE TRANSPORT SYSTEM PERMEASE PROTEIN PSTC"/>
    <property type="match status" value="1"/>
</dbReference>
<feature type="transmembrane region" description="Helical" evidence="9">
    <location>
        <begin position="126"/>
        <end position="150"/>
    </location>
</feature>
<comment type="subcellular location">
    <subcellularLocation>
        <location evidence="1 9">Cell membrane</location>
        <topology evidence="1 9">Multi-pass membrane protein</topology>
    </subcellularLocation>
</comment>
<evidence type="ECO:0000256" key="7">
    <source>
        <dbReference type="ARBA" id="ARBA00022989"/>
    </source>
</evidence>
<evidence type="ECO:0000256" key="2">
    <source>
        <dbReference type="ARBA" id="ARBA00007069"/>
    </source>
</evidence>
<dbReference type="Gene3D" id="1.10.3720.10">
    <property type="entry name" value="MetI-like"/>
    <property type="match status" value="1"/>
</dbReference>